<keyword evidence="13" id="KW-0496">Mitochondrion</keyword>
<feature type="transmembrane region" description="Helical" evidence="12">
    <location>
        <begin position="6"/>
        <end position="30"/>
    </location>
</feature>
<feature type="transmembrane region" description="Helical" evidence="12">
    <location>
        <begin position="92"/>
        <end position="112"/>
    </location>
</feature>
<keyword evidence="10" id="KW-0066">ATP synthesis</keyword>
<evidence type="ECO:0000256" key="12">
    <source>
        <dbReference type="SAM" id="Phobius"/>
    </source>
</evidence>
<dbReference type="InterPro" id="IPR000568">
    <property type="entry name" value="ATP_synth_F0_asu"/>
</dbReference>
<evidence type="ECO:0000256" key="10">
    <source>
        <dbReference type="ARBA" id="ARBA00023310"/>
    </source>
</evidence>
<feature type="transmembrane region" description="Helical" evidence="12">
    <location>
        <begin position="133"/>
        <end position="153"/>
    </location>
</feature>
<keyword evidence="7 12" id="KW-1133">Transmembrane helix</keyword>
<dbReference type="PANTHER" id="PTHR11410:SF0">
    <property type="entry name" value="ATP SYNTHASE SUBUNIT A"/>
    <property type="match status" value="1"/>
</dbReference>
<dbReference type="PANTHER" id="PTHR11410">
    <property type="entry name" value="ATP SYNTHASE SUBUNIT A"/>
    <property type="match status" value="1"/>
</dbReference>
<dbReference type="GO" id="GO:0005743">
    <property type="term" value="C:mitochondrial inner membrane"/>
    <property type="evidence" value="ECO:0007669"/>
    <property type="project" value="UniProtKB-SubCell"/>
</dbReference>
<evidence type="ECO:0000256" key="11">
    <source>
        <dbReference type="RuleBase" id="RU004450"/>
    </source>
</evidence>
<gene>
    <name evidence="13" type="primary">ATP6</name>
</gene>
<evidence type="ECO:0000256" key="2">
    <source>
        <dbReference type="ARBA" id="ARBA00006810"/>
    </source>
</evidence>
<dbReference type="AlphaFoldDB" id="E3UFE4"/>
<evidence type="ECO:0000256" key="6">
    <source>
        <dbReference type="ARBA" id="ARBA00022781"/>
    </source>
</evidence>
<dbReference type="GO" id="GO:0045259">
    <property type="term" value="C:proton-transporting ATP synthase complex"/>
    <property type="evidence" value="ECO:0007669"/>
    <property type="project" value="UniProtKB-KW"/>
</dbReference>
<dbReference type="InterPro" id="IPR035908">
    <property type="entry name" value="F0_ATP_A_sf"/>
</dbReference>
<accession>E3UFE4</accession>
<name>E3UFE4_SYMRO</name>
<comment type="subcellular location">
    <subcellularLocation>
        <location evidence="1">Membrane</location>
        <topology evidence="1">Multi-pass membrane protein</topology>
    </subcellularLocation>
    <subcellularLocation>
        <location evidence="11">Mitochondrion inner membrane</location>
        <topology evidence="11">Multi-pass membrane protein</topology>
    </subcellularLocation>
</comment>
<dbReference type="GeneID" id="9829949"/>
<evidence type="ECO:0000256" key="3">
    <source>
        <dbReference type="ARBA" id="ARBA00022448"/>
    </source>
</evidence>
<dbReference type="Pfam" id="PF00119">
    <property type="entry name" value="ATP-synt_A"/>
    <property type="match status" value="1"/>
</dbReference>
<keyword evidence="5 12" id="KW-0812">Transmembrane</keyword>
<organism evidence="13">
    <name type="scientific">Symsagittifera roscoffensis</name>
    <name type="common">Mint-sauce worm</name>
    <name type="synonym">Convoluta roscoffensis</name>
    <dbReference type="NCBI Taxonomy" id="84072"/>
    <lineage>
        <taxon>Eukaryota</taxon>
        <taxon>Metazoa</taxon>
        <taxon>Xenacoelomorpha</taxon>
        <taxon>Acoelomorpha</taxon>
        <taxon>Acoela</taxon>
        <taxon>Sagittiferidae</taxon>
        <taxon>Symsagittifera</taxon>
    </lineage>
</organism>
<keyword evidence="9 12" id="KW-0472">Membrane</keyword>
<reference evidence="13" key="1">
    <citation type="journal article" date="2010" name="BMC Evol. Biol.">
        <title>The phylogenetic position of Acoela as revealed by the complete mitochondrial genome of Symsagittifera roscoffensis.</title>
        <authorList>
            <person name="Mwinyi A."/>
            <person name="Bailly X."/>
            <person name="Bourlat S.J."/>
            <person name="Jondelius U."/>
            <person name="Littlewood D.T.J."/>
            <person name="Podsiadlowski L."/>
        </authorList>
    </citation>
    <scope>NUCLEOTIDE SEQUENCE</scope>
</reference>
<proteinExistence type="inferred from homology"/>
<dbReference type="Gene3D" id="1.20.120.220">
    <property type="entry name" value="ATP synthase, F0 complex, subunit A"/>
    <property type="match status" value="1"/>
</dbReference>
<feature type="transmembrane region" description="Helical" evidence="12">
    <location>
        <begin position="159"/>
        <end position="181"/>
    </location>
</feature>
<keyword evidence="4" id="KW-0138">CF(0)</keyword>
<evidence type="ECO:0000256" key="8">
    <source>
        <dbReference type="ARBA" id="ARBA00023065"/>
    </source>
</evidence>
<dbReference type="SUPFAM" id="SSF81336">
    <property type="entry name" value="F1F0 ATP synthase subunit A"/>
    <property type="match status" value="1"/>
</dbReference>
<dbReference type="EMBL" id="HM237350">
    <property type="protein sequence ID" value="ADI75243.1"/>
    <property type="molecule type" value="Genomic_DNA"/>
</dbReference>
<evidence type="ECO:0000256" key="5">
    <source>
        <dbReference type="ARBA" id="ARBA00022692"/>
    </source>
</evidence>
<dbReference type="CTD" id="4508"/>
<keyword evidence="3" id="KW-0813">Transport</keyword>
<dbReference type="RefSeq" id="YP_003934239.1">
    <property type="nucleotide sequence ID" value="NC_014578.1"/>
</dbReference>
<dbReference type="GO" id="GO:0046933">
    <property type="term" value="F:proton-transporting ATP synthase activity, rotational mechanism"/>
    <property type="evidence" value="ECO:0007669"/>
    <property type="project" value="TreeGrafter"/>
</dbReference>
<feature type="transmembrane region" description="Helical" evidence="12">
    <location>
        <begin position="193"/>
        <end position="218"/>
    </location>
</feature>
<evidence type="ECO:0000313" key="13">
    <source>
        <dbReference type="EMBL" id="ADI75243.1"/>
    </source>
</evidence>
<keyword evidence="8" id="KW-0406">Ion transport</keyword>
<geneLocation type="mitochondrion" evidence="13"/>
<evidence type="ECO:0000256" key="7">
    <source>
        <dbReference type="ARBA" id="ARBA00022989"/>
    </source>
</evidence>
<evidence type="ECO:0000256" key="1">
    <source>
        <dbReference type="ARBA" id="ARBA00004141"/>
    </source>
</evidence>
<comment type="similarity">
    <text evidence="2">Belongs to the ATPase A chain family.</text>
</comment>
<keyword evidence="6" id="KW-0375">Hydrogen ion transport</keyword>
<protein>
    <recommendedName>
        <fullName evidence="11">ATP synthase subunit a</fullName>
    </recommendedName>
</protein>
<feature type="transmembrane region" description="Helical" evidence="12">
    <location>
        <begin position="65"/>
        <end position="86"/>
    </location>
</feature>
<sequence>MVFWGILALNFFFLGGLSFFFFLFLIVFFLKKNSNLLTHMSFVLLEGKNFIKNNLLELKSKKYNFNYIIISLFLSIFISNYIGLLVLIPQNFLSKMSLSLLIMSLSMWLFTYSTMFMNKKEKISLFMIGEMKFPPLSLLLSNIEILTHLFRPITLTARLWVNIWVGHLILSAFSFIVVFLISSFKVFGFFKLYLSSSFFFIFESLIMFLQTFVFTYLIKVYFEENQHHSEMKI</sequence>
<dbReference type="InterPro" id="IPR045083">
    <property type="entry name" value="ATP_synth_F0_asu_bact/mt"/>
</dbReference>
<evidence type="ECO:0000256" key="9">
    <source>
        <dbReference type="ARBA" id="ARBA00023136"/>
    </source>
</evidence>
<evidence type="ECO:0000256" key="4">
    <source>
        <dbReference type="ARBA" id="ARBA00022547"/>
    </source>
</evidence>
<dbReference type="PRINTS" id="PR00123">
    <property type="entry name" value="ATPASEA"/>
</dbReference>